<dbReference type="Proteomes" id="UP001312908">
    <property type="component" value="Unassembled WGS sequence"/>
</dbReference>
<accession>A0ABU7U5H8</accession>
<gene>
    <name evidence="1" type="ORF">DOFOFD_07605</name>
</gene>
<evidence type="ECO:0000313" key="1">
    <source>
        <dbReference type="EMBL" id="MEE8658875.1"/>
    </source>
</evidence>
<evidence type="ECO:0000313" key="2">
    <source>
        <dbReference type="Proteomes" id="UP001312908"/>
    </source>
</evidence>
<sequence length="174" mass="19445">MIERFACPSSQPLAPKIITPALRTAGSATRTPSAKGSEPLTACQKPDASIIIFFIVKQPHPRPVRRGQLFAINDTYDGSEEIDDVGSFRIFRPVQADRLALHDGNCFCNFPYKTLAGHVPRHSNLPFTVYNTQKIAHIASPALNYSLYHFINRQNAEFIHGSFHKSCRLSHNLT</sequence>
<dbReference type="EMBL" id="JAWJZY010000003">
    <property type="protein sequence ID" value="MEE8658875.1"/>
    <property type="molecule type" value="Genomic_DNA"/>
</dbReference>
<proteinExistence type="predicted"/>
<protein>
    <submittedName>
        <fullName evidence="1">Uncharacterized protein</fullName>
    </submittedName>
</protein>
<keyword evidence="2" id="KW-1185">Reference proteome</keyword>
<reference evidence="1 2" key="1">
    <citation type="submission" date="2023-10" db="EMBL/GenBank/DDBJ databases">
        <title>Sorlinia euscelidii gen. nov., sp. nov., an acetic acid bacteria isolated from the gut of Euscelidius variegatus emitter.</title>
        <authorList>
            <person name="Michoud G."/>
            <person name="Marasco R."/>
            <person name="Seferji K."/>
            <person name="Gonella E."/>
            <person name="Garuglieri E."/>
            <person name="Alma A."/>
            <person name="Mapelli F."/>
            <person name="Borin S."/>
            <person name="Daffonchio D."/>
            <person name="Crotti E."/>
        </authorList>
    </citation>
    <scope>NUCLEOTIDE SEQUENCE [LARGE SCALE GENOMIC DNA]</scope>
    <source>
        <strain evidence="1 2">EV16P</strain>
    </source>
</reference>
<comment type="caution">
    <text evidence="1">The sequence shown here is derived from an EMBL/GenBank/DDBJ whole genome shotgun (WGS) entry which is preliminary data.</text>
</comment>
<organism evidence="1 2">
    <name type="scientific">Sorlinia euscelidii</name>
    <dbReference type="NCBI Taxonomy" id="3081148"/>
    <lineage>
        <taxon>Bacteria</taxon>
        <taxon>Pseudomonadati</taxon>
        <taxon>Pseudomonadota</taxon>
        <taxon>Alphaproteobacteria</taxon>
        <taxon>Acetobacterales</taxon>
        <taxon>Acetobacteraceae</taxon>
        <taxon>Sorlinia</taxon>
    </lineage>
</organism>
<name>A0ABU7U5H8_9PROT</name>